<gene>
    <name evidence="1" type="ORF">MM415B02810_0013</name>
</gene>
<accession>A0A6M3L4I1</accession>
<reference evidence="1" key="1">
    <citation type="submission" date="2020-03" db="EMBL/GenBank/DDBJ databases">
        <title>The deep terrestrial virosphere.</title>
        <authorList>
            <person name="Holmfeldt K."/>
            <person name="Nilsson E."/>
            <person name="Simone D."/>
            <person name="Lopez-Fernandez M."/>
            <person name="Wu X."/>
            <person name="de Brujin I."/>
            <person name="Lundin D."/>
            <person name="Andersson A."/>
            <person name="Bertilsson S."/>
            <person name="Dopson M."/>
        </authorList>
    </citation>
    <scope>NUCLEOTIDE SEQUENCE</scope>
    <source>
        <strain evidence="1">MM415B02810</strain>
    </source>
</reference>
<protein>
    <submittedName>
        <fullName evidence="1">Uncharacterized protein</fullName>
    </submittedName>
</protein>
<proteinExistence type="predicted"/>
<evidence type="ECO:0000313" key="1">
    <source>
        <dbReference type="EMBL" id="QJA88215.1"/>
    </source>
</evidence>
<name>A0A6M3L4I1_9ZZZZ</name>
<sequence length="99" mass="11571">MTRATDIVYLDTGRMLLRPPGRIAFHRKGRSEWPRYIPDPTSTWAAMLDPENDRERHWTACGLTTYDSRYHRKTIIPGVRRDNAELIGVPCRRCWEATA</sequence>
<organism evidence="1">
    <name type="scientific">viral metagenome</name>
    <dbReference type="NCBI Taxonomy" id="1070528"/>
    <lineage>
        <taxon>unclassified sequences</taxon>
        <taxon>metagenomes</taxon>
        <taxon>organismal metagenomes</taxon>
    </lineage>
</organism>
<dbReference type="EMBL" id="MT142762">
    <property type="protein sequence ID" value="QJA88215.1"/>
    <property type="molecule type" value="Genomic_DNA"/>
</dbReference>
<dbReference type="AlphaFoldDB" id="A0A6M3L4I1"/>